<dbReference type="Proteomes" id="UP000824120">
    <property type="component" value="Chromosome 9"/>
</dbReference>
<name>A0A9J5XHX2_SOLCO</name>
<comment type="caution">
    <text evidence="2">The sequence shown here is derived from an EMBL/GenBank/DDBJ whole genome shotgun (WGS) entry which is preliminary data.</text>
</comment>
<evidence type="ECO:0000313" key="2">
    <source>
        <dbReference type="EMBL" id="KAG5587325.1"/>
    </source>
</evidence>
<organism evidence="2 3">
    <name type="scientific">Solanum commersonii</name>
    <name type="common">Commerson's wild potato</name>
    <name type="synonym">Commerson's nightshade</name>
    <dbReference type="NCBI Taxonomy" id="4109"/>
    <lineage>
        <taxon>Eukaryota</taxon>
        <taxon>Viridiplantae</taxon>
        <taxon>Streptophyta</taxon>
        <taxon>Embryophyta</taxon>
        <taxon>Tracheophyta</taxon>
        <taxon>Spermatophyta</taxon>
        <taxon>Magnoliopsida</taxon>
        <taxon>eudicotyledons</taxon>
        <taxon>Gunneridae</taxon>
        <taxon>Pentapetalae</taxon>
        <taxon>asterids</taxon>
        <taxon>lamiids</taxon>
        <taxon>Solanales</taxon>
        <taxon>Solanaceae</taxon>
        <taxon>Solanoideae</taxon>
        <taxon>Solaneae</taxon>
        <taxon>Solanum</taxon>
    </lineage>
</organism>
<dbReference type="AlphaFoldDB" id="A0A9J5XHX2"/>
<keyword evidence="3" id="KW-1185">Reference proteome</keyword>
<feature type="chain" id="PRO_5039925345" evidence="1">
    <location>
        <begin position="23"/>
        <end position="113"/>
    </location>
</feature>
<dbReference type="EMBL" id="JACXVP010000009">
    <property type="protein sequence ID" value="KAG5587325.1"/>
    <property type="molecule type" value="Genomic_DNA"/>
</dbReference>
<feature type="signal peptide" evidence="1">
    <location>
        <begin position="1"/>
        <end position="22"/>
    </location>
</feature>
<gene>
    <name evidence="2" type="ORF">H5410_047759</name>
</gene>
<reference evidence="2 3" key="1">
    <citation type="submission" date="2020-09" db="EMBL/GenBank/DDBJ databases">
        <title>De no assembly of potato wild relative species, Solanum commersonii.</title>
        <authorList>
            <person name="Cho K."/>
        </authorList>
    </citation>
    <scope>NUCLEOTIDE SEQUENCE [LARGE SCALE GENOMIC DNA]</scope>
    <source>
        <strain evidence="2">LZ3.2</strain>
        <tissue evidence="2">Leaf</tissue>
    </source>
</reference>
<accession>A0A9J5XHX2</accession>
<protein>
    <submittedName>
        <fullName evidence="2">Uncharacterized protein</fullName>
    </submittedName>
</protein>
<evidence type="ECO:0000256" key="1">
    <source>
        <dbReference type="SAM" id="SignalP"/>
    </source>
</evidence>
<proteinExistence type="predicted"/>
<keyword evidence="1" id="KW-0732">Signal</keyword>
<sequence>MKNLQHPLLICWILKVFKSSIAKQNLLPSASLRSGSMDDIYCFAELFGDALTAPFHRQLYCFLQGSIVGRYSTASQNCSATRRLLPFIANLIFSFMAQYTGTLVEIKAIRRLA</sequence>
<evidence type="ECO:0000313" key="3">
    <source>
        <dbReference type="Proteomes" id="UP000824120"/>
    </source>
</evidence>